<dbReference type="SUPFAM" id="SSF57424">
    <property type="entry name" value="LDL receptor-like module"/>
    <property type="match status" value="1"/>
</dbReference>
<dbReference type="InterPro" id="IPR036055">
    <property type="entry name" value="LDL_receptor-like_sf"/>
</dbReference>
<dbReference type="EMBL" id="ASGP02000001">
    <property type="protein sequence ID" value="KAH9530262.1"/>
    <property type="molecule type" value="Genomic_DNA"/>
</dbReference>
<dbReference type="Gene3D" id="3.30.429.10">
    <property type="entry name" value="Macrophage Migration Inhibitory Factor"/>
    <property type="match status" value="1"/>
</dbReference>
<organism evidence="5 6">
    <name type="scientific">Dermatophagoides farinae</name>
    <name type="common">American house dust mite</name>
    <dbReference type="NCBI Taxonomy" id="6954"/>
    <lineage>
        <taxon>Eukaryota</taxon>
        <taxon>Metazoa</taxon>
        <taxon>Ecdysozoa</taxon>
        <taxon>Arthropoda</taxon>
        <taxon>Chelicerata</taxon>
        <taxon>Arachnida</taxon>
        <taxon>Acari</taxon>
        <taxon>Acariformes</taxon>
        <taxon>Sarcoptiformes</taxon>
        <taxon>Astigmata</taxon>
        <taxon>Psoroptidia</taxon>
        <taxon>Analgoidea</taxon>
        <taxon>Pyroglyphidae</taxon>
        <taxon>Dermatophagoidinae</taxon>
        <taxon>Dermatophagoides</taxon>
    </lineage>
</organism>
<dbReference type="InterPro" id="IPR001398">
    <property type="entry name" value="Macrophage_inhib_fac"/>
</dbReference>
<evidence type="ECO:0000313" key="6">
    <source>
        <dbReference type="Proteomes" id="UP000790347"/>
    </source>
</evidence>
<dbReference type="PROSITE" id="PS50068">
    <property type="entry name" value="LDLRA_2"/>
    <property type="match status" value="1"/>
</dbReference>
<dbReference type="InterPro" id="IPR002172">
    <property type="entry name" value="LDrepeatLR_classA_rpt"/>
</dbReference>
<feature type="region of interest" description="Disordered" evidence="4">
    <location>
        <begin position="378"/>
        <end position="422"/>
    </location>
</feature>
<keyword evidence="6" id="KW-1185">Reference proteome</keyword>
<sequence length="527" mass="59287">MFLHTQMDNQSLHMILLAILWIVTFNSFRLTNTNVNAYQTFELVDYCQRFDANVQFPNENRDDDIFSSGVIIEPPHQPSSSNFDLKSSTIKNKNDDAYNVLRIDADYVGKTVVVDTGYDTSAVRLIVDPENVFRARLRCSILVIPKKPNGLIVTLRKLRVRPGTDWLRISINNSSFTRTFSHIRINSERDSVAYVAHHGVLIEFATKTYLPKEEKVEIELILTSFREADLCDIDEEFDCGSFRCISNHYVCDGYNNCGDGQSDLPPPPPSSQEINTSPPPNSALRRFKLAHMASDSMPVLVPTAPPPPTLGQQTNYGSLGQTFYPSTSAFVAYQPYTITLTSGTNRIGLRPLRQLRRQNSLLNEDVIPEHHTFPLPPSTYPILHPQLFQPPSPESHFTSQPSSQSTTNNDPPPPPYTPHNFGPMLARLLSQTLRNKTADRVAVHIVGDQYISIGDNQEQQPIALVYLRSIGSMDFPDNRKTVRAVTDYIHTNLGIEPSRIRMILQNYSTDMIASGGQLVCDQLQPPQ</sequence>
<feature type="compositionally biased region" description="Low complexity" evidence="4">
    <location>
        <begin position="398"/>
        <end position="409"/>
    </location>
</feature>
<reference evidence="5" key="2">
    <citation type="journal article" date="2022" name="Res Sq">
        <title>Comparative Genomics Reveals Insights into the Divergent Evolution of Astigmatic Mites and Household Pest Adaptations.</title>
        <authorList>
            <person name="Xiong Q."/>
            <person name="Wan A.T.-Y."/>
            <person name="Liu X.-Y."/>
            <person name="Fung C.S.-H."/>
            <person name="Xiao X."/>
            <person name="Malainual N."/>
            <person name="Hou J."/>
            <person name="Wang L."/>
            <person name="Wang M."/>
            <person name="Yang K."/>
            <person name="Cui Y."/>
            <person name="Leung E."/>
            <person name="Nong W."/>
            <person name="Shin S.-K."/>
            <person name="Au S."/>
            <person name="Jeong K.Y."/>
            <person name="Chew F.T."/>
            <person name="Hui J."/>
            <person name="Leung T.F."/>
            <person name="Tungtrongchitr A."/>
            <person name="Zhong N."/>
            <person name="Liu Z."/>
            <person name="Tsui S."/>
        </authorList>
    </citation>
    <scope>NUCLEOTIDE SEQUENCE</scope>
    <source>
        <strain evidence="5">Derf</strain>
        <tissue evidence="5">Whole organism</tissue>
    </source>
</reference>
<protein>
    <submittedName>
        <fullName evidence="5">Uncharacterized protein</fullName>
    </submittedName>
</protein>
<name>A0A922LCV6_DERFA</name>
<dbReference type="InterPro" id="IPR014347">
    <property type="entry name" value="Tautomerase/MIF_sf"/>
</dbReference>
<feature type="disulfide bond" evidence="3">
    <location>
        <begin position="239"/>
        <end position="257"/>
    </location>
</feature>
<dbReference type="SMART" id="SM00192">
    <property type="entry name" value="LDLa"/>
    <property type="match status" value="1"/>
</dbReference>
<dbReference type="CDD" id="cd00112">
    <property type="entry name" value="LDLa"/>
    <property type="match status" value="1"/>
</dbReference>
<evidence type="ECO:0000256" key="4">
    <source>
        <dbReference type="SAM" id="MobiDB-lite"/>
    </source>
</evidence>
<evidence type="ECO:0000256" key="1">
    <source>
        <dbReference type="ARBA" id="ARBA00005851"/>
    </source>
</evidence>
<comment type="similarity">
    <text evidence="1">Belongs to the MIF family.</text>
</comment>
<dbReference type="SUPFAM" id="SSF55331">
    <property type="entry name" value="Tautomerase/MIF"/>
    <property type="match status" value="1"/>
</dbReference>
<evidence type="ECO:0000256" key="2">
    <source>
        <dbReference type="ARBA" id="ARBA00023157"/>
    </source>
</evidence>
<proteinExistence type="inferred from homology"/>
<dbReference type="Pfam" id="PF01187">
    <property type="entry name" value="MIF"/>
    <property type="match status" value="1"/>
</dbReference>
<dbReference type="Proteomes" id="UP000790347">
    <property type="component" value="Unassembled WGS sequence"/>
</dbReference>
<dbReference type="AlphaFoldDB" id="A0A922LCV6"/>
<evidence type="ECO:0000313" key="5">
    <source>
        <dbReference type="EMBL" id="KAH9530262.1"/>
    </source>
</evidence>
<evidence type="ECO:0000256" key="3">
    <source>
        <dbReference type="PROSITE-ProRule" id="PRU00124"/>
    </source>
</evidence>
<comment type="caution">
    <text evidence="5">The sequence shown here is derived from an EMBL/GenBank/DDBJ whole genome shotgun (WGS) entry which is preliminary data.</text>
</comment>
<dbReference type="Gene3D" id="4.10.400.10">
    <property type="entry name" value="Low-density Lipoprotein Receptor"/>
    <property type="match status" value="1"/>
</dbReference>
<gene>
    <name evidence="5" type="ORF">DERF_004080</name>
</gene>
<keyword evidence="2 3" id="KW-1015">Disulfide bond</keyword>
<reference evidence="5" key="1">
    <citation type="submission" date="2013-05" db="EMBL/GenBank/DDBJ databases">
        <authorList>
            <person name="Yim A.K.Y."/>
            <person name="Chan T.F."/>
            <person name="Ji K.M."/>
            <person name="Liu X.Y."/>
            <person name="Zhou J.W."/>
            <person name="Li R.Q."/>
            <person name="Yang K.Y."/>
            <person name="Li J."/>
            <person name="Li M."/>
            <person name="Law P.T.W."/>
            <person name="Wu Y.L."/>
            <person name="Cai Z.L."/>
            <person name="Qin H."/>
            <person name="Bao Y."/>
            <person name="Leung R.K.K."/>
            <person name="Ng P.K.S."/>
            <person name="Zou J."/>
            <person name="Zhong X.J."/>
            <person name="Ran P.X."/>
            <person name="Zhong N.S."/>
            <person name="Liu Z.G."/>
            <person name="Tsui S.K.W."/>
        </authorList>
    </citation>
    <scope>NUCLEOTIDE SEQUENCE</scope>
    <source>
        <strain evidence="5">Derf</strain>
        <tissue evidence="5">Whole organism</tissue>
    </source>
</reference>
<feature type="region of interest" description="Disordered" evidence="4">
    <location>
        <begin position="262"/>
        <end position="281"/>
    </location>
</feature>
<comment type="caution">
    <text evidence="3">Lacks conserved residue(s) required for the propagation of feature annotation.</text>
</comment>
<accession>A0A922LCV6</accession>